<name>A0A9E7G8Y5_9LILI</name>
<evidence type="ECO:0000313" key="2">
    <source>
        <dbReference type="Proteomes" id="UP001055439"/>
    </source>
</evidence>
<dbReference type="EMBL" id="CP097507">
    <property type="protein sequence ID" value="URE07053.1"/>
    <property type="molecule type" value="Genomic_DNA"/>
</dbReference>
<proteinExistence type="predicted"/>
<gene>
    <name evidence="1" type="ORF">MUK42_10963</name>
</gene>
<dbReference type="OrthoDB" id="504467at2759"/>
<dbReference type="AlphaFoldDB" id="A0A9E7G8Y5"/>
<keyword evidence="2" id="KW-1185">Reference proteome</keyword>
<reference evidence="1" key="1">
    <citation type="submission" date="2022-05" db="EMBL/GenBank/DDBJ databases">
        <title>The Musa troglodytarum L. genome provides insights into the mechanism of non-climacteric behaviour and enrichment of carotenoids.</title>
        <authorList>
            <person name="Wang J."/>
        </authorList>
    </citation>
    <scope>NUCLEOTIDE SEQUENCE</scope>
    <source>
        <tissue evidence="1">Leaf</tissue>
    </source>
</reference>
<accession>A0A9E7G8Y5</accession>
<evidence type="ECO:0000313" key="1">
    <source>
        <dbReference type="EMBL" id="URE07053.1"/>
    </source>
</evidence>
<protein>
    <submittedName>
        <fullName evidence="1">Uncharacterized protein</fullName>
    </submittedName>
</protein>
<organism evidence="1 2">
    <name type="scientific">Musa troglodytarum</name>
    <name type="common">fe'i banana</name>
    <dbReference type="NCBI Taxonomy" id="320322"/>
    <lineage>
        <taxon>Eukaryota</taxon>
        <taxon>Viridiplantae</taxon>
        <taxon>Streptophyta</taxon>
        <taxon>Embryophyta</taxon>
        <taxon>Tracheophyta</taxon>
        <taxon>Spermatophyta</taxon>
        <taxon>Magnoliopsida</taxon>
        <taxon>Liliopsida</taxon>
        <taxon>Zingiberales</taxon>
        <taxon>Musaceae</taxon>
        <taxon>Musa</taxon>
    </lineage>
</organism>
<sequence>MVKGRQGERVVSTWNYPRIQELMGWMDQVEAHPVREHLLVQIEGVNTKDERYCGKTMACIYEAKRKTKGNAVPMHLGRDLQEVFYAILLDKLLMLQLHILFLMSIMINYDDDEDVKRNKVSEDKWDGSLGVREFDGSPKIRWEYCWNRPRTNRELAEGFSEVRRKFAELAKKDRSLPKKLDGTCQDHCEVREFAESSRNGFRGFVGSSPKARRKKSCLADFIIA</sequence>
<dbReference type="Proteomes" id="UP001055439">
    <property type="component" value="Chromosome 5"/>
</dbReference>